<comment type="caution">
    <text evidence="1">The sequence shown here is derived from an EMBL/GenBank/DDBJ whole genome shotgun (WGS) entry which is preliminary data.</text>
</comment>
<keyword evidence="2" id="KW-1185">Reference proteome</keyword>
<dbReference type="Proteomes" id="UP000828941">
    <property type="component" value="Chromosome 10"/>
</dbReference>
<sequence>MADRVYPSSKPNANGTNGTAAPAAANGNGNGAAPVKSQLYNPNRQLYRPQSHYHRRQRSHRNLCCCCCFWTILTILALALLAAIVGAALYVLYRPHRPEFSVTNLRIAKMNLTTSPDSSSHLTTLFNLTLISKNPNNHLIFYYDPFSVTAFSDSVQIGNGSLSAFTSDKNNQTSLRGILSISQDLDTESLTSLRSNLKKKKGFPVEIQMDTKVKMKMDWLKSKKVGIRVTCEGIRGTVPSGKTPSLASVTDSECKVDLRIKIWKFSF</sequence>
<dbReference type="EMBL" id="CM039435">
    <property type="protein sequence ID" value="KAI4316522.1"/>
    <property type="molecule type" value="Genomic_DNA"/>
</dbReference>
<protein>
    <submittedName>
        <fullName evidence="1">Uncharacterized protein</fullName>
    </submittedName>
</protein>
<name>A0ACB9LXP5_BAUVA</name>
<evidence type="ECO:0000313" key="1">
    <source>
        <dbReference type="EMBL" id="KAI4316522.1"/>
    </source>
</evidence>
<reference evidence="1 2" key="1">
    <citation type="journal article" date="2022" name="DNA Res.">
        <title>Chromosomal-level genome assembly of the orchid tree Bauhinia variegata (Leguminosae; Cercidoideae) supports the allotetraploid origin hypothesis of Bauhinia.</title>
        <authorList>
            <person name="Zhong Y."/>
            <person name="Chen Y."/>
            <person name="Zheng D."/>
            <person name="Pang J."/>
            <person name="Liu Y."/>
            <person name="Luo S."/>
            <person name="Meng S."/>
            <person name="Qian L."/>
            <person name="Wei D."/>
            <person name="Dai S."/>
            <person name="Zhou R."/>
        </authorList>
    </citation>
    <scope>NUCLEOTIDE SEQUENCE [LARGE SCALE GENOMIC DNA]</scope>
    <source>
        <strain evidence="1">BV-YZ2020</strain>
    </source>
</reference>
<evidence type="ECO:0000313" key="2">
    <source>
        <dbReference type="Proteomes" id="UP000828941"/>
    </source>
</evidence>
<gene>
    <name evidence="1" type="ORF">L6164_024500</name>
</gene>
<accession>A0ACB9LXP5</accession>
<organism evidence="1 2">
    <name type="scientific">Bauhinia variegata</name>
    <name type="common">Purple orchid tree</name>
    <name type="synonym">Phanera variegata</name>
    <dbReference type="NCBI Taxonomy" id="167791"/>
    <lineage>
        <taxon>Eukaryota</taxon>
        <taxon>Viridiplantae</taxon>
        <taxon>Streptophyta</taxon>
        <taxon>Embryophyta</taxon>
        <taxon>Tracheophyta</taxon>
        <taxon>Spermatophyta</taxon>
        <taxon>Magnoliopsida</taxon>
        <taxon>eudicotyledons</taxon>
        <taxon>Gunneridae</taxon>
        <taxon>Pentapetalae</taxon>
        <taxon>rosids</taxon>
        <taxon>fabids</taxon>
        <taxon>Fabales</taxon>
        <taxon>Fabaceae</taxon>
        <taxon>Cercidoideae</taxon>
        <taxon>Cercideae</taxon>
        <taxon>Bauhiniinae</taxon>
        <taxon>Bauhinia</taxon>
    </lineage>
</organism>
<proteinExistence type="predicted"/>